<dbReference type="EMBL" id="CP101497">
    <property type="protein sequence ID" value="UTT62832.1"/>
    <property type="molecule type" value="Genomic_DNA"/>
</dbReference>
<dbReference type="PANTHER" id="PTHR42912">
    <property type="entry name" value="METHYLTRANSFERASE"/>
    <property type="match status" value="1"/>
</dbReference>
<organism evidence="2 3">
    <name type="scientific">Microcella humidisoli</name>
    <dbReference type="NCBI Taxonomy" id="2963406"/>
    <lineage>
        <taxon>Bacteria</taxon>
        <taxon>Bacillati</taxon>
        <taxon>Actinomycetota</taxon>
        <taxon>Actinomycetes</taxon>
        <taxon>Micrococcales</taxon>
        <taxon>Microbacteriaceae</taxon>
        <taxon>Microcella</taxon>
    </lineage>
</organism>
<dbReference type="PANTHER" id="PTHR42912:SF80">
    <property type="entry name" value="METHYLTRANSFERASE DOMAIN-CONTAINING PROTEIN"/>
    <property type="match status" value="1"/>
</dbReference>
<dbReference type="InterPro" id="IPR050508">
    <property type="entry name" value="Methyltransf_Superfamily"/>
</dbReference>
<keyword evidence="2" id="KW-0489">Methyltransferase</keyword>
<dbReference type="RefSeq" id="WP_255159964.1">
    <property type="nucleotide sequence ID" value="NZ_CP101497.1"/>
</dbReference>
<feature type="domain" description="Methyltransferase type 11" evidence="1">
    <location>
        <begin position="43"/>
        <end position="135"/>
    </location>
</feature>
<protein>
    <submittedName>
        <fullName evidence="2">Class I SAM-dependent methyltransferase</fullName>
    </submittedName>
</protein>
<dbReference type="CDD" id="cd02440">
    <property type="entry name" value="AdoMet_MTases"/>
    <property type="match status" value="1"/>
</dbReference>
<evidence type="ECO:0000313" key="3">
    <source>
        <dbReference type="Proteomes" id="UP001060039"/>
    </source>
</evidence>
<dbReference type="Pfam" id="PF08241">
    <property type="entry name" value="Methyltransf_11"/>
    <property type="match status" value="1"/>
</dbReference>
<dbReference type="Gene3D" id="3.40.50.150">
    <property type="entry name" value="Vaccinia Virus protein VP39"/>
    <property type="match status" value="1"/>
</dbReference>
<proteinExistence type="predicted"/>
<dbReference type="GO" id="GO:0032259">
    <property type="term" value="P:methylation"/>
    <property type="evidence" value="ECO:0007669"/>
    <property type="project" value="UniProtKB-KW"/>
</dbReference>
<dbReference type="InterPro" id="IPR013216">
    <property type="entry name" value="Methyltransf_11"/>
</dbReference>
<dbReference type="GO" id="GO:0008168">
    <property type="term" value="F:methyltransferase activity"/>
    <property type="evidence" value="ECO:0007669"/>
    <property type="project" value="UniProtKB-KW"/>
</dbReference>
<evidence type="ECO:0000313" key="2">
    <source>
        <dbReference type="EMBL" id="UTT62832.1"/>
    </source>
</evidence>
<keyword evidence="2" id="KW-0808">Transferase</keyword>
<sequence length="253" mass="27494">MSIGWVEREFDRRASTYDQSSFHVSLAEAAARFAAPTVKDAVLDVATGTGLVLRSLQTLPAAHLTGIDVSSAMLDVARSSLPGARFLQASASRLPFGPGEFDVITCVSAMPYLDDPVEAVREWQRVLVRDGRIVISVFTPDGLTGPTLLRRAARQHGLMVDDPNESTSTVDAWREIAAKVGMRVVRTESWTLALPSATVESLLKPQYPFGVRNDLRDATSDDLALVRVSLGELIATTDTWEASVLLLELREDG</sequence>
<dbReference type="InterPro" id="IPR029063">
    <property type="entry name" value="SAM-dependent_MTases_sf"/>
</dbReference>
<dbReference type="SUPFAM" id="SSF53335">
    <property type="entry name" value="S-adenosyl-L-methionine-dependent methyltransferases"/>
    <property type="match status" value="1"/>
</dbReference>
<evidence type="ECO:0000259" key="1">
    <source>
        <dbReference type="Pfam" id="PF08241"/>
    </source>
</evidence>
<reference evidence="2" key="1">
    <citation type="submission" date="2022-07" db="EMBL/GenBank/DDBJ databases">
        <title>Taxonomic analysis of Microcella humidisoli nov. sp., isolated from riverside soil.</title>
        <authorList>
            <person name="Molina K.M."/>
            <person name="Kim S.B."/>
        </authorList>
    </citation>
    <scope>NUCLEOTIDE SEQUENCE</scope>
    <source>
        <strain evidence="2">MMS21-STM10</strain>
    </source>
</reference>
<gene>
    <name evidence="2" type="ORF">NNL39_01575</name>
</gene>
<dbReference type="Proteomes" id="UP001060039">
    <property type="component" value="Chromosome"/>
</dbReference>
<name>A0ABY5FWZ0_9MICO</name>
<keyword evidence="3" id="KW-1185">Reference proteome</keyword>
<accession>A0ABY5FWZ0</accession>